<evidence type="ECO:0000313" key="4">
    <source>
        <dbReference type="Proteomes" id="UP000178636"/>
    </source>
</evidence>
<comment type="caution">
    <text evidence="3">The sequence shown here is derived from an EMBL/GenBank/DDBJ whole genome shotgun (WGS) entry which is preliminary data.</text>
</comment>
<dbReference type="STRING" id="1798664.A3C93_05720"/>
<feature type="transmembrane region" description="Helical" evidence="1">
    <location>
        <begin position="76"/>
        <end position="98"/>
    </location>
</feature>
<dbReference type="Pfam" id="PF18895">
    <property type="entry name" value="T4SS_pilin"/>
    <property type="match status" value="1"/>
</dbReference>
<sequence>MRRLFINSLVSSAVLLPAVAVAQANDVFDLSVTILGIMGGLARLFWLLAIMLFFWGVVKFIANAEDSTEREKGKQLMIWGVVAFVVLVSLWALVGLVLTDTFGIDGGGTLNFVDKDGNTL</sequence>
<keyword evidence="1" id="KW-0472">Membrane</keyword>
<evidence type="ECO:0000256" key="1">
    <source>
        <dbReference type="SAM" id="Phobius"/>
    </source>
</evidence>
<keyword evidence="2" id="KW-0732">Signal</keyword>
<keyword evidence="1" id="KW-0812">Transmembrane</keyword>
<evidence type="ECO:0000256" key="2">
    <source>
        <dbReference type="SAM" id="SignalP"/>
    </source>
</evidence>
<accession>A0A1G2DBE3</accession>
<proteinExistence type="predicted"/>
<feature type="transmembrane region" description="Helical" evidence="1">
    <location>
        <begin position="34"/>
        <end position="55"/>
    </location>
</feature>
<feature type="chain" id="PRO_5009582499" evidence="2">
    <location>
        <begin position="23"/>
        <end position="120"/>
    </location>
</feature>
<reference evidence="3 4" key="1">
    <citation type="journal article" date="2016" name="Nat. Commun.">
        <title>Thousands of microbial genomes shed light on interconnected biogeochemical processes in an aquifer system.</title>
        <authorList>
            <person name="Anantharaman K."/>
            <person name="Brown C.T."/>
            <person name="Hug L.A."/>
            <person name="Sharon I."/>
            <person name="Castelle C.J."/>
            <person name="Probst A.J."/>
            <person name="Thomas B.C."/>
            <person name="Singh A."/>
            <person name="Wilkins M.J."/>
            <person name="Karaoz U."/>
            <person name="Brodie E.L."/>
            <person name="Williams K.H."/>
            <person name="Hubbard S.S."/>
            <person name="Banfield J.F."/>
        </authorList>
    </citation>
    <scope>NUCLEOTIDE SEQUENCE [LARGE SCALE GENOMIC DNA]</scope>
</reference>
<keyword evidence="1" id="KW-1133">Transmembrane helix</keyword>
<gene>
    <name evidence="3" type="ORF">A3C93_05720</name>
</gene>
<dbReference type="InterPro" id="IPR043993">
    <property type="entry name" value="T4SS_pilin"/>
</dbReference>
<dbReference type="EMBL" id="MHLO01000046">
    <property type="protein sequence ID" value="OGZ10782.1"/>
    <property type="molecule type" value="Genomic_DNA"/>
</dbReference>
<dbReference type="Proteomes" id="UP000178636">
    <property type="component" value="Unassembled WGS sequence"/>
</dbReference>
<name>A0A1G2DBE3_9BACT</name>
<feature type="signal peptide" evidence="2">
    <location>
        <begin position="1"/>
        <end position="22"/>
    </location>
</feature>
<evidence type="ECO:0000313" key="3">
    <source>
        <dbReference type="EMBL" id="OGZ10782.1"/>
    </source>
</evidence>
<protein>
    <submittedName>
        <fullName evidence="3">Uncharacterized protein</fullName>
    </submittedName>
</protein>
<organism evidence="3 4">
    <name type="scientific">Candidatus Lloydbacteria bacterium RIFCSPHIGHO2_02_FULL_54_17</name>
    <dbReference type="NCBI Taxonomy" id="1798664"/>
    <lineage>
        <taxon>Bacteria</taxon>
        <taxon>Candidatus Lloydiibacteriota</taxon>
    </lineage>
</organism>
<dbReference type="AlphaFoldDB" id="A0A1G2DBE3"/>